<evidence type="ECO:0000313" key="4">
    <source>
        <dbReference type="EMBL" id="ORY65330.1"/>
    </source>
</evidence>
<dbReference type="InterPro" id="IPR007219">
    <property type="entry name" value="XnlR_reg_dom"/>
</dbReference>
<dbReference type="Gene3D" id="4.10.240.10">
    <property type="entry name" value="Zn(2)-C6 fungal-type DNA-binding domain"/>
    <property type="match status" value="1"/>
</dbReference>
<dbReference type="EMBL" id="MCFJ01000006">
    <property type="protein sequence ID" value="ORY65330.1"/>
    <property type="molecule type" value="Genomic_DNA"/>
</dbReference>
<evidence type="ECO:0000256" key="1">
    <source>
        <dbReference type="ARBA" id="ARBA00022723"/>
    </source>
</evidence>
<name>A0A1Y2E1C5_9PEZI</name>
<organism evidence="4 5">
    <name type="scientific">Pseudomassariella vexata</name>
    <dbReference type="NCBI Taxonomy" id="1141098"/>
    <lineage>
        <taxon>Eukaryota</taxon>
        <taxon>Fungi</taxon>
        <taxon>Dikarya</taxon>
        <taxon>Ascomycota</taxon>
        <taxon>Pezizomycotina</taxon>
        <taxon>Sordariomycetes</taxon>
        <taxon>Xylariomycetidae</taxon>
        <taxon>Amphisphaeriales</taxon>
        <taxon>Pseudomassariaceae</taxon>
        <taxon>Pseudomassariella</taxon>
    </lineage>
</organism>
<dbReference type="GO" id="GO:0008270">
    <property type="term" value="F:zinc ion binding"/>
    <property type="evidence" value="ECO:0007669"/>
    <property type="project" value="InterPro"/>
</dbReference>
<dbReference type="SUPFAM" id="SSF57701">
    <property type="entry name" value="Zn2/Cys6 DNA-binding domain"/>
    <property type="match status" value="1"/>
</dbReference>
<keyword evidence="5" id="KW-1185">Reference proteome</keyword>
<dbReference type="AlphaFoldDB" id="A0A1Y2E1C5"/>
<dbReference type="SMART" id="SM00066">
    <property type="entry name" value="GAL4"/>
    <property type="match status" value="1"/>
</dbReference>
<dbReference type="Pfam" id="PF04082">
    <property type="entry name" value="Fungal_trans"/>
    <property type="match status" value="1"/>
</dbReference>
<evidence type="ECO:0000256" key="2">
    <source>
        <dbReference type="ARBA" id="ARBA00023242"/>
    </source>
</evidence>
<dbReference type="InterPro" id="IPR053181">
    <property type="entry name" value="EcdB-like_regulator"/>
</dbReference>
<dbReference type="InterPro" id="IPR001138">
    <property type="entry name" value="Zn2Cys6_DnaBD"/>
</dbReference>
<dbReference type="PROSITE" id="PS00463">
    <property type="entry name" value="ZN2_CY6_FUNGAL_1"/>
    <property type="match status" value="1"/>
</dbReference>
<comment type="caution">
    <text evidence="4">The sequence shown here is derived from an EMBL/GenBank/DDBJ whole genome shotgun (WGS) entry which is preliminary data.</text>
</comment>
<dbReference type="InParanoid" id="A0A1Y2E1C5"/>
<dbReference type="InterPro" id="IPR036864">
    <property type="entry name" value="Zn2-C6_fun-type_DNA-bd_sf"/>
</dbReference>
<evidence type="ECO:0000313" key="5">
    <source>
        <dbReference type="Proteomes" id="UP000193689"/>
    </source>
</evidence>
<dbReference type="GeneID" id="63776398"/>
<dbReference type="PROSITE" id="PS50048">
    <property type="entry name" value="ZN2_CY6_FUNGAL_2"/>
    <property type="match status" value="1"/>
</dbReference>
<dbReference type="RefSeq" id="XP_040716482.1">
    <property type="nucleotide sequence ID" value="XM_040860186.1"/>
</dbReference>
<proteinExistence type="predicted"/>
<sequence length="613" mass="69420">MSVTSRRVLGALLACDFCRHRKRRCDGQRPCSTCRDSNADCVYKELPYDRIEDASPTAVVDRLARIEALLEQQSQQLHHLSSSSTPTSLQTARSDYFSTPSFSQQQGYLGPLATVPLEFPSDSMQFLIPKGHTTLASTLLSVPKVRDLLGEYPRDFFHNVEERLPLPGVLNDLHQTPVSWPTLRPAALGTLIQSYFRNAHPHHPLFTPSAFKTWQTKLNDKTAAEDIETAMSLCVCALGAISSHPAEEEKNDEVPGQDFFNPALRIILHHYNWSFKPNLRVCQALILASSYFAHLGRPLHSWRMGFYACQKFLHYMEVRRRQSDFVEYSDAELRVFWLCFMVECNRAAELDTPRSGIEPMGDKMPLPHRLDPSDEEDTINFVAETAIRRLLNRIHSSLYSPENSDMSSSAATPSDSAVKWQGLSLQKLLSLSSELNRQLEQWYTSIPDGMRPPRETEPIATDRGRVLRIRYYAARHIIHRPFVLHAVVQQQQVPQAAGSPSATPQDLCTGLPQVVIEKCEICIDSCVTYLYNAVEMLDKRTLYLWSFSQSCMACLIVLMMAQGCAPLRQFVPPMKPLQNMVLNKLRKWAVKGSSIEAEVVILEHLVFDDSHSS</sequence>
<protein>
    <submittedName>
        <fullName evidence="4">Fungal-specific transcription factor domain-domain-containing protein</fullName>
    </submittedName>
</protein>
<reference evidence="4 5" key="1">
    <citation type="submission" date="2016-07" db="EMBL/GenBank/DDBJ databases">
        <title>Pervasive Adenine N6-methylation of Active Genes in Fungi.</title>
        <authorList>
            <consortium name="DOE Joint Genome Institute"/>
            <person name="Mondo S.J."/>
            <person name="Dannebaum R.O."/>
            <person name="Kuo R.C."/>
            <person name="Labutti K."/>
            <person name="Haridas S."/>
            <person name="Kuo A."/>
            <person name="Salamov A."/>
            <person name="Ahrendt S.R."/>
            <person name="Lipzen A."/>
            <person name="Sullivan W."/>
            <person name="Andreopoulos W.B."/>
            <person name="Clum A."/>
            <person name="Lindquist E."/>
            <person name="Daum C."/>
            <person name="Ramamoorthy G.K."/>
            <person name="Gryganskyi A."/>
            <person name="Culley D."/>
            <person name="Magnuson J.K."/>
            <person name="James T.Y."/>
            <person name="O'Malley M.A."/>
            <person name="Stajich J.E."/>
            <person name="Spatafora J.W."/>
            <person name="Visel A."/>
            <person name="Grigoriev I.V."/>
        </authorList>
    </citation>
    <scope>NUCLEOTIDE SEQUENCE [LARGE SCALE GENOMIC DNA]</scope>
    <source>
        <strain evidence="4 5">CBS 129021</strain>
    </source>
</reference>
<dbReference type="OrthoDB" id="4685598at2759"/>
<dbReference type="CDD" id="cd00067">
    <property type="entry name" value="GAL4"/>
    <property type="match status" value="1"/>
</dbReference>
<dbReference type="GO" id="GO:0006351">
    <property type="term" value="P:DNA-templated transcription"/>
    <property type="evidence" value="ECO:0007669"/>
    <property type="project" value="InterPro"/>
</dbReference>
<gene>
    <name evidence="4" type="ORF">BCR38DRAFT_432465</name>
</gene>
<dbReference type="CDD" id="cd12148">
    <property type="entry name" value="fungal_TF_MHR"/>
    <property type="match status" value="1"/>
</dbReference>
<dbReference type="PANTHER" id="PTHR47785">
    <property type="entry name" value="ZN(II)2CYS6 TRANSCRIPTION FACTOR (EUROFUNG)-RELATED-RELATED"/>
    <property type="match status" value="1"/>
</dbReference>
<dbReference type="GO" id="GO:0000981">
    <property type="term" value="F:DNA-binding transcription factor activity, RNA polymerase II-specific"/>
    <property type="evidence" value="ECO:0007669"/>
    <property type="project" value="InterPro"/>
</dbReference>
<dbReference type="Proteomes" id="UP000193689">
    <property type="component" value="Unassembled WGS sequence"/>
</dbReference>
<feature type="domain" description="Zn(2)-C6 fungal-type" evidence="3">
    <location>
        <begin position="14"/>
        <end position="43"/>
    </location>
</feature>
<keyword evidence="1" id="KW-0479">Metal-binding</keyword>
<accession>A0A1Y2E1C5</accession>
<dbReference type="Pfam" id="PF00172">
    <property type="entry name" value="Zn_clus"/>
    <property type="match status" value="1"/>
</dbReference>
<dbReference type="GO" id="GO:0003677">
    <property type="term" value="F:DNA binding"/>
    <property type="evidence" value="ECO:0007669"/>
    <property type="project" value="InterPro"/>
</dbReference>
<evidence type="ECO:0000259" key="3">
    <source>
        <dbReference type="PROSITE" id="PS50048"/>
    </source>
</evidence>
<keyword evidence="2" id="KW-0539">Nucleus</keyword>